<dbReference type="EMBL" id="JANBQB010002101">
    <property type="protein sequence ID" value="KAJ1968535.1"/>
    <property type="molecule type" value="Genomic_DNA"/>
</dbReference>
<feature type="non-terminal residue" evidence="4">
    <location>
        <position position="127"/>
    </location>
</feature>
<dbReference type="InterPro" id="IPR037217">
    <property type="entry name" value="Trp/Indoleamine_2_3_dOase-like"/>
</dbReference>
<proteinExistence type="inferred from homology"/>
<dbReference type="OrthoDB" id="540174at2759"/>
<keyword evidence="5" id="KW-1185">Reference proteome</keyword>
<sequence>GPLDLSNMTTVQTFTGSFDESWFYLITAAVEARSASVVGDIPELLAAIADHDHPTLLAKLQNLHHVLSDLPAVLNEMYKHCDPYVFYWRIHPYLAGWSNMASAGLPHGLLYRGVDDCDVDPSDEAAL</sequence>
<keyword evidence="2" id="KW-0479">Metal-binding</keyword>
<accession>A0A9W8AT08</accession>
<dbReference type="SUPFAM" id="SSF140959">
    <property type="entry name" value="Indolic compounds 2,3-dioxygenase-like"/>
    <property type="match status" value="1"/>
</dbReference>
<evidence type="ECO:0000256" key="1">
    <source>
        <dbReference type="ARBA" id="ARBA00007119"/>
    </source>
</evidence>
<dbReference type="AlphaFoldDB" id="A0A9W8AT08"/>
<dbReference type="GO" id="GO:0033754">
    <property type="term" value="F:indoleamine 2,3-dioxygenase activity"/>
    <property type="evidence" value="ECO:0007669"/>
    <property type="project" value="UniProtKB-EC"/>
</dbReference>
<reference evidence="4" key="1">
    <citation type="submission" date="2022-07" db="EMBL/GenBank/DDBJ databases">
        <title>Phylogenomic reconstructions and comparative analyses of Kickxellomycotina fungi.</title>
        <authorList>
            <person name="Reynolds N.K."/>
            <person name="Stajich J.E."/>
            <person name="Barry K."/>
            <person name="Grigoriev I.V."/>
            <person name="Crous P."/>
            <person name="Smith M.E."/>
        </authorList>
    </citation>
    <scope>NUCLEOTIDE SEQUENCE</scope>
    <source>
        <strain evidence="4">RSA 567</strain>
    </source>
</reference>
<dbReference type="PANTHER" id="PTHR28657">
    <property type="entry name" value="INDOLEAMINE 2,3-DIOXYGENASE"/>
    <property type="match status" value="1"/>
</dbReference>
<dbReference type="GO" id="GO:0020037">
    <property type="term" value="F:heme binding"/>
    <property type="evidence" value="ECO:0007669"/>
    <property type="project" value="InterPro"/>
</dbReference>
<dbReference type="InterPro" id="IPR000898">
    <property type="entry name" value="Indolamine_dOase"/>
</dbReference>
<evidence type="ECO:0000313" key="5">
    <source>
        <dbReference type="Proteomes" id="UP001151582"/>
    </source>
</evidence>
<dbReference type="GO" id="GO:0005737">
    <property type="term" value="C:cytoplasm"/>
    <property type="evidence" value="ECO:0007669"/>
    <property type="project" value="TreeGrafter"/>
</dbReference>
<dbReference type="PANTHER" id="PTHR28657:SF5">
    <property type="entry name" value="INDOLEAMINE 2,3-DIOXYGENASE"/>
    <property type="match status" value="1"/>
</dbReference>
<organism evidence="4 5">
    <name type="scientific">Dimargaris verticillata</name>
    <dbReference type="NCBI Taxonomy" id="2761393"/>
    <lineage>
        <taxon>Eukaryota</taxon>
        <taxon>Fungi</taxon>
        <taxon>Fungi incertae sedis</taxon>
        <taxon>Zoopagomycota</taxon>
        <taxon>Kickxellomycotina</taxon>
        <taxon>Dimargaritomycetes</taxon>
        <taxon>Dimargaritales</taxon>
        <taxon>Dimargaritaceae</taxon>
        <taxon>Dimargaris</taxon>
    </lineage>
</organism>
<evidence type="ECO:0000256" key="2">
    <source>
        <dbReference type="ARBA" id="ARBA00022723"/>
    </source>
</evidence>
<dbReference type="Proteomes" id="UP001151582">
    <property type="component" value="Unassembled WGS sequence"/>
</dbReference>
<feature type="non-terminal residue" evidence="4">
    <location>
        <position position="1"/>
    </location>
</feature>
<keyword evidence="3" id="KW-0408">Iron</keyword>
<gene>
    <name evidence="4" type="primary">BNA2</name>
    <name evidence="4" type="ORF">H4R34_006257</name>
</gene>
<evidence type="ECO:0000313" key="4">
    <source>
        <dbReference type="EMBL" id="KAJ1968535.1"/>
    </source>
</evidence>
<name>A0A9W8AT08_9FUNG</name>
<keyword evidence="4" id="KW-0560">Oxidoreductase</keyword>
<dbReference type="GO" id="GO:0046872">
    <property type="term" value="F:metal ion binding"/>
    <property type="evidence" value="ECO:0007669"/>
    <property type="project" value="UniProtKB-KW"/>
</dbReference>
<comment type="similarity">
    <text evidence="1">Belongs to the indoleamine 2,3-dioxygenase family.</text>
</comment>
<dbReference type="Pfam" id="PF01231">
    <property type="entry name" value="IDO"/>
    <property type="match status" value="1"/>
</dbReference>
<dbReference type="Gene3D" id="1.20.58.480">
    <property type="match status" value="1"/>
</dbReference>
<keyword evidence="4" id="KW-0223">Dioxygenase</keyword>
<dbReference type="EC" id="1.13.11.52" evidence="4"/>
<dbReference type="GO" id="GO:0034354">
    <property type="term" value="P:'de novo' NAD+ biosynthetic process from L-tryptophan"/>
    <property type="evidence" value="ECO:0007669"/>
    <property type="project" value="TreeGrafter"/>
</dbReference>
<dbReference type="GO" id="GO:0019441">
    <property type="term" value="P:L-tryptophan catabolic process to kynurenine"/>
    <property type="evidence" value="ECO:0007669"/>
    <property type="project" value="InterPro"/>
</dbReference>
<protein>
    <submittedName>
        <fullName evidence="4">Tryptophan 2,3- dioxygenase</fullName>
        <ecNumber evidence="4">1.13.11.52</ecNumber>
    </submittedName>
</protein>
<evidence type="ECO:0000256" key="3">
    <source>
        <dbReference type="ARBA" id="ARBA00023004"/>
    </source>
</evidence>
<comment type="caution">
    <text evidence="4">The sequence shown here is derived from an EMBL/GenBank/DDBJ whole genome shotgun (WGS) entry which is preliminary data.</text>
</comment>